<keyword evidence="6 7" id="KW-0472">Membrane</keyword>
<evidence type="ECO:0000313" key="8">
    <source>
        <dbReference type="EnsemblMetazoa" id="tetur21g00540.1"/>
    </source>
</evidence>
<feature type="transmembrane region" description="Helical" evidence="7">
    <location>
        <begin position="77"/>
        <end position="95"/>
    </location>
</feature>
<evidence type="ECO:0000256" key="5">
    <source>
        <dbReference type="ARBA" id="ARBA00022989"/>
    </source>
</evidence>
<dbReference type="InterPro" id="IPR029008">
    <property type="entry name" value="EMC6-like"/>
</dbReference>
<comment type="subcellular location">
    <subcellularLocation>
        <location evidence="1">Endoplasmic reticulum membrane</location>
        <topology evidence="1">Multi-pass membrane protein</topology>
    </subcellularLocation>
</comment>
<dbReference type="AlphaFoldDB" id="T1KTP9"/>
<evidence type="ECO:0000256" key="7">
    <source>
        <dbReference type="SAM" id="Phobius"/>
    </source>
</evidence>
<evidence type="ECO:0000256" key="3">
    <source>
        <dbReference type="ARBA" id="ARBA00022692"/>
    </source>
</evidence>
<protein>
    <recommendedName>
        <fullName evidence="10">Rab5-interacting protein</fullName>
    </recommendedName>
</protein>
<dbReference type="Proteomes" id="UP000015104">
    <property type="component" value="Unassembled WGS sequence"/>
</dbReference>
<dbReference type="PANTHER" id="PTHR12906:SF0">
    <property type="entry name" value="GEL COMPLEX SUBUNIT OPTI"/>
    <property type="match status" value="1"/>
</dbReference>
<organism evidence="8 9">
    <name type="scientific">Tetranychus urticae</name>
    <name type="common">Two-spotted spider mite</name>
    <dbReference type="NCBI Taxonomy" id="32264"/>
    <lineage>
        <taxon>Eukaryota</taxon>
        <taxon>Metazoa</taxon>
        <taxon>Ecdysozoa</taxon>
        <taxon>Arthropoda</taxon>
        <taxon>Chelicerata</taxon>
        <taxon>Arachnida</taxon>
        <taxon>Acari</taxon>
        <taxon>Acariformes</taxon>
        <taxon>Trombidiformes</taxon>
        <taxon>Prostigmata</taxon>
        <taxon>Eleutherengona</taxon>
        <taxon>Raphignathae</taxon>
        <taxon>Tetranychoidea</taxon>
        <taxon>Tetranychidae</taxon>
        <taxon>Tetranychus</taxon>
    </lineage>
</organism>
<evidence type="ECO:0000256" key="1">
    <source>
        <dbReference type="ARBA" id="ARBA00004477"/>
    </source>
</evidence>
<dbReference type="GO" id="GO:0097250">
    <property type="term" value="P:mitochondrial respirasome assembly"/>
    <property type="evidence" value="ECO:0007669"/>
    <property type="project" value="InterPro"/>
</dbReference>
<evidence type="ECO:0000313" key="9">
    <source>
        <dbReference type="Proteomes" id="UP000015104"/>
    </source>
</evidence>
<keyword evidence="9" id="KW-1185">Reference proteome</keyword>
<reference evidence="8" key="2">
    <citation type="submission" date="2015-06" db="UniProtKB">
        <authorList>
            <consortium name="EnsemblMetazoa"/>
        </authorList>
    </citation>
    <scope>IDENTIFICATION</scope>
</reference>
<dbReference type="PANTHER" id="PTHR12906">
    <property type="entry name" value="PROTEIN C20ORF24 RAB5-INTERACTING PROTEIN"/>
    <property type="match status" value="1"/>
</dbReference>
<dbReference type="InterPro" id="IPR010742">
    <property type="entry name" value="RCAF1"/>
</dbReference>
<dbReference type="HOGENOM" id="CLU_120704_2_0_1"/>
<proteinExistence type="inferred from homology"/>
<feature type="transmembrane region" description="Helical" evidence="7">
    <location>
        <begin position="24"/>
        <end position="57"/>
    </location>
</feature>
<accession>T1KTP9</accession>
<sequence>MFTPNSSWEDKDQFLDVIYWSRQVLAIFMGMIWGFIGITGFFGIASFVALNSIAVYLYSVRFNNDTEDIMEFVKEGFMTSFAGFLVIFSFPSMAIDKSILLLDFQTFSIIAMMSSKRAKRF</sequence>
<dbReference type="STRING" id="32264.T1KTP9"/>
<dbReference type="GO" id="GO:0005739">
    <property type="term" value="C:mitochondrion"/>
    <property type="evidence" value="ECO:0007669"/>
    <property type="project" value="GOC"/>
</dbReference>
<dbReference type="eggNOG" id="KOG3415">
    <property type="taxonomic scope" value="Eukaryota"/>
</dbReference>
<evidence type="ECO:0000256" key="4">
    <source>
        <dbReference type="ARBA" id="ARBA00022824"/>
    </source>
</evidence>
<reference evidence="9" key="1">
    <citation type="submission" date="2011-08" db="EMBL/GenBank/DDBJ databases">
        <authorList>
            <person name="Rombauts S."/>
        </authorList>
    </citation>
    <scope>NUCLEOTIDE SEQUENCE</scope>
    <source>
        <strain evidence="9">London</strain>
    </source>
</reference>
<evidence type="ECO:0008006" key="10">
    <source>
        <dbReference type="Google" id="ProtNLM"/>
    </source>
</evidence>
<dbReference type="EnsemblMetazoa" id="tetur21g00540.1">
    <property type="protein sequence ID" value="tetur21g00540.1"/>
    <property type="gene ID" value="tetur21g00540"/>
</dbReference>
<dbReference type="Pfam" id="PF07019">
    <property type="entry name" value="EMC6"/>
    <property type="match status" value="1"/>
</dbReference>
<comment type="similarity">
    <text evidence="2">Belongs to the EMC6 family.</text>
</comment>
<name>T1KTP9_TETUR</name>
<evidence type="ECO:0000256" key="6">
    <source>
        <dbReference type="ARBA" id="ARBA00023136"/>
    </source>
</evidence>
<dbReference type="EMBL" id="CAEY01000545">
    <property type="status" value="NOT_ANNOTATED_CDS"/>
    <property type="molecule type" value="Genomic_DNA"/>
</dbReference>
<evidence type="ECO:0000256" key="2">
    <source>
        <dbReference type="ARBA" id="ARBA00009436"/>
    </source>
</evidence>
<keyword evidence="4" id="KW-0256">Endoplasmic reticulum</keyword>
<keyword evidence="5 7" id="KW-1133">Transmembrane helix</keyword>
<dbReference type="GO" id="GO:0005789">
    <property type="term" value="C:endoplasmic reticulum membrane"/>
    <property type="evidence" value="ECO:0007669"/>
    <property type="project" value="UniProtKB-SubCell"/>
</dbReference>
<keyword evidence="3 7" id="KW-0812">Transmembrane</keyword>